<dbReference type="InterPro" id="IPR025662">
    <property type="entry name" value="Sigma_54_int_dom_ATP-bd_1"/>
</dbReference>
<dbReference type="OrthoDB" id="9804019at2"/>
<keyword evidence="8" id="KW-1185">Reference proteome</keyword>
<dbReference type="InterPro" id="IPR027417">
    <property type="entry name" value="P-loop_NTPase"/>
</dbReference>
<dbReference type="InterPro" id="IPR009057">
    <property type="entry name" value="Homeodomain-like_sf"/>
</dbReference>
<dbReference type="SUPFAM" id="SSF52540">
    <property type="entry name" value="P-loop containing nucleoside triphosphate hydrolases"/>
    <property type="match status" value="1"/>
</dbReference>
<dbReference type="Pfam" id="PF00158">
    <property type="entry name" value="Sigma54_activat"/>
    <property type="match status" value="1"/>
</dbReference>
<sequence length="623" mass="68763">MHASMSLVRQEFQNGDHTLASMLETPVYESWLRCLAQKLPMDGPVDYDFMSTDQLKDVLPRWQPLINSSRKHLDALHKSISGAGWSVLFTDQQCNALRVYQSKNVTEQRIVQAFRQGAKLSESNIGTTAMSCALAAKRFVRVCGEEHYRSAHRNFNCAAVPVFDAIGRVCGTVDITNESPLADVGAYYLLEACARNIQIELIRAIPDAIVIQLRAGHQPVGADHLVLAFSYDQQLVGANYIAQRFLRLDLQHQQVQFNDLFVDSFSTLFDKGLLKGYPFSLTLLGGISLQTEVLDLPGQSGASVPVSTTVGKVIDQSPARDYGDSRIQTSVDKSLRVIGRLPVLLLGESGVGKEVIARELHDNSAAASGAFVSLNCASIPETLIESELFGYEKGAFTGANRDGRIGKIQQANGGTLFLDEIGDMPVALQTRLLRVLETREVERLGSAKPLPVDFQLICATNKDLAASIDCGDFRQDLFYRINGYEVRIPPLRERPDIQGLAKRILQDVSNGTREFSHAALEFIAAYPWPGNVRELRNAIVYADTLAEPDTLIDMEDLPDNLQHQMNDQAQLSPAESNSGMINEVYEKTIRQAIDMCDGNITQAAKKLGISRATLYRRIGNKST</sequence>
<dbReference type="CDD" id="cd00009">
    <property type="entry name" value="AAA"/>
    <property type="match status" value="1"/>
</dbReference>
<dbReference type="SUPFAM" id="SSF46689">
    <property type="entry name" value="Homeodomain-like"/>
    <property type="match status" value="1"/>
</dbReference>
<comment type="caution">
    <text evidence="7">The sequence shown here is derived from an EMBL/GenBank/DDBJ whole genome shotgun (WGS) entry which is preliminary data.</text>
</comment>
<dbReference type="STRING" id="1856405.BFC17_20660"/>
<feature type="domain" description="Sigma-54 factor interaction" evidence="6">
    <location>
        <begin position="313"/>
        <end position="544"/>
    </location>
</feature>
<dbReference type="FunFam" id="3.40.50.300:FF:000006">
    <property type="entry name" value="DNA-binding transcriptional regulator NtrC"/>
    <property type="match status" value="1"/>
</dbReference>
<keyword evidence="4" id="KW-0238">DNA-binding</keyword>
<accession>A0A1E8FDG9</accession>
<keyword evidence="2" id="KW-0067">ATP-binding</keyword>
<proteinExistence type="predicted"/>
<organism evidence="7 8">
    <name type="scientific">Alteromonas lipolytica</name>
    <dbReference type="NCBI Taxonomy" id="1856405"/>
    <lineage>
        <taxon>Bacteria</taxon>
        <taxon>Pseudomonadati</taxon>
        <taxon>Pseudomonadota</taxon>
        <taxon>Gammaproteobacteria</taxon>
        <taxon>Alteromonadales</taxon>
        <taxon>Alteromonadaceae</taxon>
        <taxon>Alteromonas/Salinimonas group</taxon>
        <taxon>Alteromonas</taxon>
    </lineage>
</organism>
<dbReference type="PRINTS" id="PR01590">
    <property type="entry name" value="HTHFIS"/>
</dbReference>
<dbReference type="Gene3D" id="3.40.50.300">
    <property type="entry name" value="P-loop containing nucleotide triphosphate hydrolases"/>
    <property type="match status" value="1"/>
</dbReference>
<name>A0A1E8FDG9_9ALTE</name>
<dbReference type="Pfam" id="PF02954">
    <property type="entry name" value="HTH_8"/>
    <property type="match status" value="1"/>
</dbReference>
<dbReference type="InterPro" id="IPR025943">
    <property type="entry name" value="Sigma_54_int_dom_ATP-bd_2"/>
</dbReference>
<dbReference type="PROSITE" id="PS00676">
    <property type="entry name" value="SIGMA54_INTERACT_2"/>
    <property type="match status" value="1"/>
</dbReference>
<dbReference type="InterPro" id="IPR002078">
    <property type="entry name" value="Sigma_54_int"/>
</dbReference>
<dbReference type="GO" id="GO:0005524">
    <property type="term" value="F:ATP binding"/>
    <property type="evidence" value="ECO:0007669"/>
    <property type="project" value="UniProtKB-KW"/>
</dbReference>
<dbReference type="PROSITE" id="PS00688">
    <property type="entry name" value="SIGMA54_INTERACT_3"/>
    <property type="match status" value="1"/>
</dbReference>
<dbReference type="GO" id="GO:0006355">
    <property type="term" value="P:regulation of DNA-templated transcription"/>
    <property type="evidence" value="ECO:0007669"/>
    <property type="project" value="InterPro"/>
</dbReference>
<dbReference type="InterPro" id="IPR003593">
    <property type="entry name" value="AAA+_ATPase"/>
</dbReference>
<evidence type="ECO:0000313" key="8">
    <source>
        <dbReference type="Proteomes" id="UP000176037"/>
    </source>
</evidence>
<dbReference type="PROSITE" id="PS50045">
    <property type="entry name" value="SIGMA54_INTERACT_4"/>
    <property type="match status" value="1"/>
</dbReference>
<dbReference type="Gene3D" id="3.30.450.40">
    <property type="match status" value="1"/>
</dbReference>
<dbReference type="Proteomes" id="UP000176037">
    <property type="component" value="Unassembled WGS sequence"/>
</dbReference>
<dbReference type="RefSeq" id="WP_070176897.1">
    <property type="nucleotide sequence ID" value="NZ_BMJR01000003.1"/>
</dbReference>
<evidence type="ECO:0000256" key="4">
    <source>
        <dbReference type="ARBA" id="ARBA00023125"/>
    </source>
</evidence>
<keyword evidence="1" id="KW-0547">Nucleotide-binding</keyword>
<dbReference type="Gene3D" id="1.10.10.60">
    <property type="entry name" value="Homeodomain-like"/>
    <property type="match status" value="1"/>
</dbReference>
<dbReference type="AlphaFoldDB" id="A0A1E8FDG9"/>
<dbReference type="EMBL" id="MJIC01000014">
    <property type="protein sequence ID" value="OFI33970.1"/>
    <property type="molecule type" value="Genomic_DNA"/>
</dbReference>
<evidence type="ECO:0000256" key="3">
    <source>
        <dbReference type="ARBA" id="ARBA00023015"/>
    </source>
</evidence>
<gene>
    <name evidence="7" type="ORF">BFC17_20660</name>
</gene>
<protein>
    <recommendedName>
        <fullName evidence="6">Sigma-54 factor interaction domain-containing protein</fullName>
    </recommendedName>
</protein>
<dbReference type="Gene3D" id="1.10.8.60">
    <property type="match status" value="1"/>
</dbReference>
<keyword evidence="3" id="KW-0805">Transcription regulation</keyword>
<evidence type="ECO:0000256" key="2">
    <source>
        <dbReference type="ARBA" id="ARBA00022840"/>
    </source>
</evidence>
<dbReference type="InterPro" id="IPR002197">
    <property type="entry name" value="HTH_Fis"/>
</dbReference>
<keyword evidence="5" id="KW-0804">Transcription</keyword>
<dbReference type="SMART" id="SM00382">
    <property type="entry name" value="AAA"/>
    <property type="match status" value="1"/>
</dbReference>
<evidence type="ECO:0000256" key="5">
    <source>
        <dbReference type="ARBA" id="ARBA00023163"/>
    </source>
</evidence>
<evidence type="ECO:0000259" key="6">
    <source>
        <dbReference type="PROSITE" id="PS50045"/>
    </source>
</evidence>
<dbReference type="InterPro" id="IPR029016">
    <property type="entry name" value="GAF-like_dom_sf"/>
</dbReference>
<dbReference type="InterPro" id="IPR058031">
    <property type="entry name" value="AAA_lid_NorR"/>
</dbReference>
<reference evidence="7 8" key="1">
    <citation type="submission" date="2016-09" db="EMBL/GenBank/DDBJ databases">
        <title>Alteromonas lipolytica, a new species isolated from sea water.</title>
        <authorList>
            <person name="Wu Y.-H."/>
            <person name="Cheng H."/>
            <person name="Xu X.-W."/>
        </authorList>
    </citation>
    <scope>NUCLEOTIDE SEQUENCE [LARGE SCALE GENOMIC DNA]</scope>
    <source>
        <strain evidence="7 8">JW12</strain>
    </source>
</reference>
<dbReference type="PANTHER" id="PTHR32071:SF77">
    <property type="entry name" value="TRANSCRIPTIONAL REGULATORY PROTEIN"/>
    <property type="match status" value="1"/>
</dbReference>
<dbReference type="PANTHER" id="PTHR32071">
    <property type="entry name" value="TRANSCRIPTIONAL REGULATORY PROTEIN"/>
    <property type="match status" value="1"/>
</dbReference>
<dbReference type="PROSITE" id="PS00675">
    <property type="entry name" value="SIGMA54_INTERACT_1"/>
    <property type="match status" value="1"/>
</dbReference>
<dbReference type="Pfam" id="PF25601">
    <property type="entry name" value="AAA_lid_14"/>
    <property type="match status" value="1"/>
</dbReference>
<dbReference type="GO" id="GO:0043565">
    <property type="term" value="F:sequence-specific DNA binding"/>
    <property type="evidence" value="ECO:0007669"/>
    <property type="project" value="InterPro"/>
</dbReference>
<evidence type="ECO:0000313" key="7">
    <source>
        <dbReference type="EMBL" id="OFI33970.1"/>
    </source>
</evidence>
<evidence type="ECO:0000256" key="1">
    <source>
        <dbReference type="ARBA" id="ARBA00022741"/>
    </source>
</evidence>
<dbReference type="InterPro" id="IPR025944">
    <property type="entry name" value="Sigma_54_int_dom_CS"/>
</dbReference>